<evidence type="ECO:0000256" key="4">
    <source>
        <dbReference type="SAM" id="MobiDB-lite"/>
    </source>
</evidence>
<dbReference type="EMBL" id="JAPWTJ010000263">
    <property type="protein sequence ID" value="KAJ8980400.1"/>
    <property type="molecule type" value="Genomic_DNA"/>
</dbReference>
<dbReference type="PANTHER" id="PTHR13937">
    <property type="entry name" value="EUKARYOTIC TRANSLATION INITATION FACTOR 3, SUBUNIT 8 EIF3S8 -RELATED"/>
    <property type="match status" value="1"/>
</dbReference>
<evidence type="ECO:0000256" key="3">
    <source>
        <dbReference type="ARBA" id="ARBA00022917"/>
    </source>
</evidence>
<feature type="region of interest" description="Disordered" evidence="4">
    <location>
        <begin position="1"/>
        <end position="28"/>
    </location>
</feature>
<keyword evidence="1" id="KW-0963">Cytoplasm</keyword>
<accession>A0ABQ9JQQ6</accession>
<evidence type="ECO:0000259" key="5">
    <source>
        <dbReference type="Pfam" id="PF05470"/>
    </source>
</evidence>
<keyword evidence="7" id="KW-1185">Reference proteome</keyword>
<evidence type="ECO:0000256" key="2">
    <source>
        <dbReference type="ARBA" id="ARBA00022540"/>
    </source>
</evidence>
<protein>
    <recommendedName>
        <fullName evidence="5">Eukaryotic translation initiation factor 3 subunit C N-terminal domain-containing protein</fullName>
    </recommendedName>
</protein>
<keyword evidence="3" id="KW-0648">Protein biosynthesis</keyword>
<organism evidence="6 7">
    <name type="scientific">Molorchus minor</name>
    <dbReference type="NCBI Taxonomy" id="1323400"/>
    <lineage>
        <taxon>Eukaryota</taxon>
        <taxon>Metazoa</taxon>
        <taxon>Ecdysozoa</taxon>
        <taxon>Arthropoda</taxon>
        <taxon>Hexapoda</taxon>
        <taxon>Insecta</taxon>
        <taxon>Pterygota</taxon>
        <taxon>Neoptera</taxon>
        <taxon>Endopterygota</taxon>
        <taxon>Coleoptera</taxon>
        <taxon>Polyphaga</taxon>
        <taxon>Cucujiformia</taxon>
        <taxon>Chrysomeloidea</taxon>
        <taxon>Cerambycidae</taxon>
        <taxon>Lamiinae</taxon>
        <taxon>Monochamini</taxon>
        <taxon>Molorchus</taxon>
    </lineage>
</organism>
<dbReference type="InterPro" id="IPR027516">
    <property type="entry name" value="EIF3C"/>
</dbReference>
<keyword evidence="2" id="KW-0396">Initiation factor</keyword>
<sequence length="284" mass="33229">MSRFFAGSDSDSDSSSEEETIQRPQVPVYTFSDDEEEVKRVVRSAKEKRYEELTNIIKQIRNFKKIKDMSSMLNSFEELQKAYVKAVPVIMKEENGQTPRFFIRCLVEVEDFINEMWEDRDGRKNMSKNNSKSLASMRQKLRKYIKDFEEDIAKFRENPEQPDDEEEEEKHEPEPDSDNEAPAKSQFMKAAAKQDKKDESSDSDEWPSDSDSSSDSSDDDDGIYTTMRERFLKKTGPGLEDGEEKEKQRKDRKDKEKERRKVKKEDEEDGEGGVGDGTKRRRYT</sequence>
<reference evidence="6" key="1">
    <citation type="journal article" date="2023" name="Insect Mol. Biol.">
        <title>Genome sequencing provides insights into the evolution of gene families encoding plant cell wall-degrading enzymes in longhorned beetles.</title>
        <authorList>
            <person name="Shin N.R."/>
            <person name="Okamura Y."/>
            <person name="Kirsch R."/>
            <person name="Pauchet Y."/>
        </authorList>
    </citation>
    <scope>NUCLEOTIDE SEQUENCE</scope>
    <source>
        <strain evidence="6">MMC_N1</strain>
    </source>
</reference>
<dbReference type="PANTHER" id="PTHR13937:SF0">
    <property type="entry name" value="EUKARYOTIC TRANSLATION INITIATION FACTOR 3 SUBUNIT C-RELATED"/>
    <property type="match status" value="1"/>
</dbReference>
<feature type="compositionally biased region" description="Acidic residues" evidence="4">
    <location>
        <begin position="160"/>
        <end position="179"/>
    </location>
</feature>
<proteinExistence type="predicted"/>
<dbReference type="Pfam" id="PF05470">
    <property type="entry name" value="eIF-3c_N"/>
    <property type="match status" value="1"/>
</dbReference>
<dbReference type="InterPro" id="IPR008905">
    <property type="entry name" value="EIF3C_N_dom"/>
</dbReference>
<dbReference type="Proteomes" id="UP001162164">
    <property type="component" value="Unassembled WGS sequence"/>
</dbReference>
<feature type="region of interest" description="Disordered" evidence="4">
    <location>
        <begin position="154"/>
        <end position="284"/>
    </location>
</feature>
<evidence type="ECO:0000313" key="7">
    <source>
        <dbReference type="Proteomes" id="UP001162164"/>
    </source>
</evidence>
<name>A0ABQ9JQQ6_9CUCU</name>
<evidence type="ECO:0000256" key="1">
    <source>
        <dbReference type="ARBA" id="ARBA00022490"/>
    </source>
</evidence>
<gene>
    <name evidence="6" type="ORF">NQ317_009395</name>
</gene>
<evidence type="ECO:0000313" key="6">
    <source>
        <dbReference type="EMBL" id="KAJ8980400.1"/>
    </source>
</evidence>
<feature type="domain" description="Eukaryotic translation initiation factor 3 subunit C N-terminal" evidence="5">
    <location>
        <begin position="31"/>
        <end position="265"/>
    </location>
</feature>
<feature type="compositionally biased region" description="Acidic residues" evidence="4">
    <location>
        <begin position="10"/>
        <end position="19"/>
    </location>
</feature>
<feature type="compositionally biased region" description="Basic and acidic residues" evidence="4">
    <location>
        <begin position="244"/>
        <end position="265"/>
    </location>
</feature>
<comment type="caution">
    <text evidence="6">The sequence shown here is derived from an EMBL/GenBank/DDBJ whole genome shotgun (WGS) entry which is preliminary data.</text>
</comment>